<dbReference type="GO" id="GO:0005248">
    <property type="term" value="F:voltage-gated sodium channel activity"/>
    <property type="evidence" value="ECO:0007669"/>
    <property type="project" value="TreeGrafter"/>
</dbReference>
<accession>A0A813C9N1</accession>
<feature type="domain" description="Ion transport" evidence="6">
    <location>
        <begin position="96"/>
        <end position="335"/>
    </location>
</feature>
<comment type="subcellular location">
    <subcellularLocation>
        <location evidence="1">Membrane</location>
        <topology evidence="1">Multi-pass membrane protein</topology>
    </subcellularLocation>
</comment>
<dbReference type="InterPro" id="IPR027359">
    <property type="entry name" value="Volt_channel_dom_sf"/>
</dbReference>
<comment type="caution">
    <text evidence="7">The sequence shown here is derived from an EMBL/GenBank/DDBJ whole genome shotgun (WGS) entry which is preliminary data.</text>
</comment>
<feature type="transmembrane region" description="Helical" evidence="5">
    <location>
        <begin position="89"/>
        <end position="111"/>
    </location>
</feature>
<dbReference type="PANTHER" id="PTHR10037:SF230">
    <property type="entry name" value="CA[2+]-CHANNEL PROTEIN ALPHA[[1]] SUBUNIT T, ISOFORM F"/>
    <property type="match status" value="1"/>
</dbReference>
<feature type="transmembrane region" description="Helical" evidence="5">
    <location>
        <begin position="164"/>
        <end position="186"/>
    </location>
</feature>
<keyword evidence="8" id="KW-1185">Reference proteome</keyword>
<evidence type="ECO:0000256" key="5">
    <source>
        <dbReference type="SAM" id="Phobius"/>
    </source>
</evidence>
<dbReference type="SUPFAM" id="SSF81324">
    <property type="entry name" value="Voltage-gated potassium channels"/>
    <property type="match status" value="1"/>
</dbReference>
<gene>
    <name evidence="7" type="primary">Scn11a</name>
    <name evidence="7" type="ORF">SNEC2469_LOCUS34239</name>
</gene>
<dbReference type="InterPro" id="IPR005821">
    <property type="entry name" value="Ion_trans_dom"/>
</dbReference>
<sequence>MRLCPWQLCPWQEPPVTTTAPPEKNVSSTNSWDSIYQHRDFRASRRKAQAAAKKISELRGGASSLGLVGEMDDPKLSESWSLRTVRSSAFRAGVPIVILTNLILLGVEVVMSAELPPNAQIEAFQVANIVIVCFFFGEILLKLHAYGCKMMYFGKDRWWNWSDLLIFSMSVFEIVGEAMASVVFASQMDPTQLRTMRFLRMARALRGVRVLRLLQYLSALRTIVFSIVSTMGSVFWTSLLLVILFYLFGVLNTQIATDHCRALTHAEVPQKCDPELMRFWSSVPQAMLTLFLSITNGVSWDDCLQPLWDVSRVALVSLIVYIVITVFAVLNTVAASADGPP</sequence>
<feature type="transmembrane region" description="Helical" evidence="5">
    <location>
        <begin position="234"/>
        <end position="255"/>
    </location>
</feature>
<keyword evidence="2 5" id="KW-0812">Transmembrane</keyword>
<dbReference type="Gene3D" id="1.10.287.70">
    <property type="match status" value="1"/>
</dbReference>
<keyword evidence="4 5" id="KW-0472">Membrane</keyword>
<dbReference type="Gene3D" id="1.20.120.350">
    <property type="entry name" value="Voltage-gated potassium channels. Chain C"/>
    <property type="match status" value="1"/>
</dbReference>
<evidence type="ECO:0000313" key="7">
    <source>
        <dbReference type="EMBL" id="CAE7941311.1"/>
    </source>
</evidence>
<organism evidence="7 8">
    <name type="scientific">Symbiodinium necroappetens</name>
    <dbReference type="NCBI Taxonomy" id="1628268"/>
    <lineage>
        <taxon>Eukaryota</taxon>
        <taxon>Sar</taxon>
        <taxon>Alveolata</taxon>
        <taxon>Dinophyceae</taxon>
        <taxon>Suessiales</taxon>
        <taxon>Symbiodiniaceae</taxon>
        <taxon>Symbiodinium</taxon>
    </lineage>
</organism>
<protein>
    <submittedName>
        <fullName evidence="7">Scn11a protein</fullName>
    </submittedName>
</protein>
<dbReference type="InterPro" id="IPR043203">
    <property type="entry name" value="VGCC_Ca_Na"/>
</dbReference>
<dbReference type="GO" id="GO:0086010">
    <property type="term" value="P:membrane depolarization during action potential"/>
    <property type="evidence" value="ECO:0007669"/>
    <property type="project" value="TreeGrafter"/>
</dbReference>
<dbReference type="GO" id="GO:0001518">
    <property type="term" value="C:voltage-gated sodium channel complex"/>
    <property type="evidence" value="ECO:0007669"/>
    <property type="project" value="TreeGrafter"/>
</dbReference>
<evidence type="ECO:0000313" key="8">
    <source>
        <dbReference type="Proteomes" id="UP000601435"/>
    </source>
</evidence>
<dbReference type="EMBL" id="CAJNJA010093586">
    <property type="protein sequence ID" value="CAE7941311.1"/>
    <property type="molecule type" value="Genomic_DNA"/>
</dbReference>
<dbReference type="Pfam" id="PF00520">
    <property type="entry name" value="Ion_trans"/>
    <property type="match status" value="1"/>
</dbReference>
<dbReference type="GO" id="GO:0070509">
    <property type="term" value="P:calcium ion import"/>
    <property type="evidence" value="ECO:0007669"/>
    <property type="project" value="TreeGrafter"/>
</dbReference>
<dbReference type="GO" id="GO:0008332">
    <property type="term" value="F:low voltage-gated calcium channel activity"/>
    <property type="evidence" value="ECO:0007669"/>
    <property type="project" value="TreeGrafter"/>
</dbReference>
<name>A0A813C9N1_9DINO</name>
<evidence type="ECO:0000256" key="2">
    <source>
        <dbReference type="ARBA" id="ARBA00022692"/>
    </source>
</evidence>
<keyword evidence="3 5" id="KW-1133">Transmembrane helix</keyword>
<proteinExistence type="predicted"/>
<dbReference type="PANTHER" id="PTHR10037">
    <property type="entry name" value="VOLTAGE-GATED CATION CHANNEL CALCIUM AND SODIUM"/>
    <property type="match status" value="1"/>
</dbReference>
<dbReference type="OrthoDB" id="432054at2759"/>
<feature type="transmembrane region" description="Helical" evidence="5">
    <location>
        <begin position="314"/>
        <end position="337"/>
    </location>
</feature>
<dbReference type="AlphaFoldDB" id="A0A813C9N1"/>
<evidence type="ECO:0000256" key="4">
    <source>
        <dbReference type="ARBA" id="ARBA00023136"/>
    </source>
</evidence>
<evidence type="ECO:0000256" key="3">
    <source>
        <dbReference type="ARBA" id="ARBA00022989"/>
    </source>
</evidence>
<feature type="transmembrane region" description="Helical" evidence="5">
    <location>
        <begin position="123"/>
        <end position="144"/>
    </location>
</feature>
<evidence type="ECO:0000256" key="1">
    <source>
        <dbReference type="ARBA" id="ARBA00004141"/>
    </source>
</evidence>
<evidence type="ECO:0000259" key="6">
    <source>
        <dbReference type="Pfam" id="PF00520"/>
    </source>
</evidence>
<reference evidence="7" key="1">
    <citation type="submission" date="2021-02" db="EMBL/GenBank/DDBJ databases">
        <authorList>
            <person name="Dougan E. K."/>
            <person name="Rhodes N."/>
            <person name="Thang M."/>
            <person name="Chan C."/>
        </authorList>
    </citation>
    <scope>NUCLEOTIDE SEQUENCE</scope>
</reference>
<dbReference type="Proteomes" id="UP000601435">
    <property type="component" value="Unassembled WGS sequence"/>
</dbReference>